<gene>
    <name evidence="2" type="ORF">EHT25_07755</name>
</gene>
<sequence length="57" mass="6547">MAPNPKKTFYVYANELVTQVLGTSFDIRAFDDEQQVEVKVRTGRVSVYNQKPIRLVS</sequence>
<evidence type="ECO:0000313" key="3">
    <source>
        <dbReference type="Proteomes" id="UP000271925"/>
    </source>
</evidence>
<dbReference type="Pfam" id="PF04773">
    <property type="entry name" value="FecR"/>
    <property type="match status" value="1"/>
</dbReference>
<dbReference type="Proteomes" id="UP000271925">
    <property type="component" value="Unassembled WGS sequence"/>
</dbReference>
<evidence type="ECO:0000313" key="2">
    <source>
        <dbReference type="EMBL" id="RRB07954.1"/>
    </source>
</evidence>
<dbReference type="AlphaFoldDB" id="A0A3P1C4Q9"/>
<reference evidence="2 3" key="1">
    <citation type="submission" date="2018-11" db="EMBL/GenBank/DDBJ databases">
        <authorList>
            <person name="Zhou Z."/>
            <person name="Wang G."/>
        </authorList>
    </citation>
    <scope>NUCLEOTIDE SEQUENCE [LARGE SCALE GENOMIC DNA]</scope>
    <source>
        <strain evidence="2 3">KCTC52004</strain>
    </source>
</reference>
<comment type="caution">
    <text evidence="2">The sequence shown here is derived from an EMBL/GenBank/DDBJ whole genome shotgun (WGS) entry which is preliminary data.</text>
</comment>
<accession>A0A3P1C4Q9</accession>
<dbReference type="Gene3D" id="2.60.120.1440">
    <property type="match status" value="1"/>
</dbReference>
<evidence type="ECO:0000259" key="1">
    <source>
        <dbReference type="Pfam" id="PF04773"/>
    </source>
</evidence>
<protein>
    <recommendedName>
        <fullName evidence="1">FecR protein domain-containing protein</fullName>
    </recommendedName>
</protein>
<organism evidence="2 3">
    <name type="scientific">Larkinella rosea</name>
    <dbReference type="NCBI Taxonomy" id="2025312"/>
    <lineage>
        <taxon>Bacteria</taxon>
        <taxon>Pseudomonadati</taxon>
        <taxon>Bacteroidota</taxon>
        <taxon>Cytophagia</taxon>
        <taxon>Cytophagales</taxon>
        <taxon>Spirosomataceae</taxon>
        <taxon>Larkinella</taxon>
    </lineage>
</organism>
<dbReference type="EMBL" id="RQJO01000007">
    <property type="protein sequence ID" value="RRB07954.1"/>
    <property type="molecule type" value="Genomic_DNA"/>
</dbReference>
<feature type="domain" description="FecR protein" evidence="1">
    <location>
        <begin position="3"/>
        <end position="45"/>
    </location>
</feature>
<name>A0A3P1C4Q9_9BACT</name>
<proteinExistence type="predicted"/>
<dbReference type="InterPro" id="IPR006860">
    <property type="entry name" value="FecR"/>
</dbReference>
<keyword evidence="3" id="KW-1185">Reference proteome</keyword>
<dbReference type="OrthoDB" id="645173at2"/>